<evidence type="ECO:0000259" key="3">
    <source>
        <dbReference type="Pfam" id="PF14016"/>
    </source>
</evidence>
<dbReference type="AlphaFoldDB" id="A0A4R1HT27"/>
<organism evidence="4 5">
    <name type="scientific">Pseudonocardia endophytica</name>
    <dbReference type="NCBI Taxonomy" id="401976"/>
    <lineage>
        <taxon>Bacteria</taxon>
        <taxon>Bacillati</taxon>
        <taxon>Actinomycetota</taxon>
        <taxon>Actinomycetes</taxon>
        <taxon>Pseudonocardiales</taxon>
        <taxon>Pseudonocardiaceae</taxon>
        <taxon>Pseudonocardia</taxon>
    </lineage>
</organism>
<feature type="domain" description="DUF4232" evidence="3">
    <location>
        <begin position="91"/>
        <end position="222"/>
    </location>
</feature>
<dbReference type="InterPro" id="IPR025326">
    <property type="entry name" value="DUF4232"/>
</dbReference>
<evidence type="ECO:0000313" key="4">
    <source>
        <dbReference type="EMBL" id="TCK23019.1"/>
    </source>
</evidence>
<reference evidence="4 5" key="1">
    <citation type="submission" date="2019-03" db="EMBL/GenBank/DDBJ databases">
        <title>Sequencing the genomes of 1000 actinobacteria strains.</title>
        <authorList>
            <person name="Klenk H.-P."/>
        </authorList>
    </citation>
    <scope>NUCLEOTIDE SEQUENCE [LARGE SCALE GENOMIC DNA]</scope>
    <source>
        <strain evidence="4 5">DSM 44969</strain>
    </source>
</reference>
<dbReference type="Proteomes" id="UP000295560">
    <property type="component" value="Unassembled WGS sequence"/>
</dbReference>
<sequence>MTCTGRTLAGIAAAALAVVALAGCGSDGPEWPNGGGASSTAAAPPETTAPPTETSAPSSPVAGAEPTRDGTGSGGGQGSGGQGGGAAATRCTTPELKASLGKAEGAAGSVHQELVLTNTSGRTCTLRGFPGVSYTQGSGLFQLGPSAAMVGPRGGDVRLAPGGSAGADLKLTNVQNYDAAACRPAPSNGLRVYPPGDTASLIVVRKGTGCAGTPPGDQLEIATLRAR</sequence>
<accession>A0A4R1HT27</accession>
<dbReference type="RefSeq" id="WP_132432274.1">
    <property type="nucleotide sequence ID" value="NZ_SMFZ01000002.1"/>
</dbReference>
<dbReference type="PROSITE" id="PS51257">
    <property type="entry name" value="PROKAR_LIPOPROTEIN"/>
    <property type="match status" value="1"/>
</dbReference>
<comment type="caution">
    <text evidence="4">The sequence shown here is derived from an EMBL/GenBank/DDBJ whole genome shotgun (WGS) entry which is preliminary data.</text>
</comment>
<feature type="signal peptide" evidence="2">
    <location>
        <begin position="1"/>
        <end position="22"/>
    </location>
</feature>
<dbReference type="Pfam" id="PF14016">
    <property type="entry name" value="DUF4232"/>
    <property type="match status" value="1"/>
</dbReference>
<protein>
    <submittedName>
        <fullName evidence="4">Uncharacterized protein DUF4232</fullName>
    </submittedName>
</protein>
<feature type="chain" id="PRO_5039450738" evidence="2">
    <location>
        <begin position="23"/>
        <end position="227"/>
    </location>
</feature>
<dbReference type="OrthoDB" id="3268346at2"/>
<keyword evidence="2" id="KW-0732">Signal</keyword>
<proteinExistence type="predicted"/>
<name>A0A4R1HT27_PSEEN</name>
<gene>
    <name evidence="4" type="ORF">EV378_7030</name>
</gene>
<feature type="region of interest" description="Disordered" evidence="1">
    <location>
        <begin position="31"/>
        <end position="90"/>
    </location>
</feature>
<keyword evidence="5" id="KW-1185">Reference proteome</keyword>
<feature type="compositionally biased region" description="Low complexity" evidence="1">
    <location>
        <begin position="38"/>
        <end position="60"/>
    </location>
</feature>
<evidence type="ECO:0000313" key="5">
    <source>
        <dbReference type="Proteomes" id="UP000295560"/>
    </source>
</evidence>
<dbReference type="EMBL" id="SMFZ01000002">
    <property type="protein sequence ID" value="TCK23019.1"/>
    <property type="molecule type" value="Genomic_DNA"/>
</dbReference>
<feature type="compositionally biased region" description="Gly residues" evidence="1">
    <location>
        <begin position="71"/>
        <end position="86"/>
    </location>
</feature>
<evidence type="ECO:0000256" key="1">
    <source>
        <dbReference type="SAM" id="MobiDB-lite"/>
    </source>
</evidence>
<evidence type="ECO:0000256" key="2">
    <source>
        <dbReference type="SAM" id="SignalP"/>
    </source>
</evidence>